<gene>
    <name evidence="4" type="ORF">SAMN04487997_1075</name>
</gene>
<dbReference type="RefSeq" id="WP_217638712.1">
    <property type="nucleotide sequence ID" value="NZ_FNYC01000001.1"/>
</dbReference>
<dbReference type="STRING" id="529704.SAMN02927913_0991"/>
<keyword evidence="5" id="KW-1185">Reference proteome</keyword>
<name>A0A1H6R8E9_9GAMM</name>
<accession>A0A1H6R8E9</accession>
<feature type="transmembrane region" description="Helical" evidence="2">
    <location>
        <begin position="185"/>
        <end position="206"/>
    </location>
</feature>
<feature type="transmembrane region" description="Helical" evidence="2">
    <location>
        <begin position="34"/>
        <end position="57"/>
    </location>
</feature>
<keyword evidence="2" id="KW-0812">Transmembrane</keyword>
<dbReference type="Proteomes" id="UP000199420">
    <property type="component" value="Unassembled WGS sequence"/>
</dbReference>
<protein>
    <submittedName>
        <fullName evidence="4">Inner membrane transporter RhtA</fullName>
    </submittedName>
</protein>
<evidence type="ECO:0000313" key="5">
    <source>
        <dbReference type="Proteomes" id="UP000199420"/>
    </source>
</evidence>
<feature type="compositionally biased region" description="Polar residues" evidence="1">
    <location>
        <begin position="302"/>
        <end position="311"/>
    </location>
</feature>
<feature type="domain" description="EamA" evidence="3">
    <location>
        <begin position="149"/>
        <end position="284"/>
    </location>
</feature>
<reference evidence="4 5" key="1">
    <citation type="submission" date="2016-10" db="EMBL/GenBank/DDBJ databases">
        <authorList>
            <person name="de Groot N.N."/>
        </authorList>
    </citation>
    <scope>NUCLEOTIDE SEQUENCE [LARGE SCALE GENOMIC DNA]</scope>
    <source>
        <strain evidence="4 5">DSM 26515</strain>
    </source>
</reference>
<organism evidence="4 5">
    <name type="scientific">Frateuria terrea</name>
    <dbReference type="NCBI Taxonomy" id="529704"/>
    <lineage>
        <taxon>Bacteria</taxon>
        <taxon>Pseudomonadati</taxon>
        <taxon>Pseudomonadota</taxon>
        <taxon>Gammaproteobacteria</taxon>
        <taxon>Lysobacterales</taxon>
        <taxon>Rhodanobacteraceae</taxon>
        <taxon>Frateuria</taxon>
    </lineage>
</organism>
<feature type="transmembrane region" description="Helical" evidence="2">
    <location>
        <begin position="243"/>
        <end position="263"/>
    </location>
</feature>
<evidence type="ECO:0000313" key="4">
    <source>
        <dbReference type="EMBL" id="SEI52109.1"/>
    </source>
</evidence>
<dbReference type="InterPro" id="IPR000620">
    <property type="entry name" value="EamA_dom"/>
</dbReference>
<evidence type="ECO:0000259" key="3">
    <source>
        <dbReference type="Pfam" id="PF00892"/>
    </source>
</evidence>
<evidence type="ECO:0000256" key="1">
    <source>
        <dbReference type="SAM" id="MobiDB-lite"/>
    </source>
</evidence>
<feature type="transmembrane region" description="Helical" evidence="2">
    <location>
        <begin position="127"/>
        <end position="144"/>
    </location>
</feature>
<dbReference type="SUPFAM" id="SSF103481">
    <property type="entry name" value="Multidrug resistance efflux transporter EmrE"/>
    <property type="match status" value="2"/>
</dbReference>
<evidence type="ECO:0000256" key="2">
    <source>
        <dbReference type="SAM" id="Phobius"/>
    </source>
</evidence>
<dbReference type="InterPro" id="IPR037185">
    <property type="entry name" value="EmrE-like"/>
</dbReference>
<feature type="transmembrane region" description="Helical" evidence="2">
    <location>
        <begin position="102"/>
        <end position="120"/>
    </location>
</feature>
<dbReference type="Pfam" id="PF00892">
    <property type="entry name" value="EamA"/>
    <property type="match status" value="1"/>
</dbReference>
<dbReference type="EMBL" id="FNYC01000001">
    <property type="protein sequence ID" value="SEI52109.1"/>
    <property type="molecule type" value="Genomic_DNA"/>
</dbReference>
<dbReference type="AlphaFoldDB" id="A0A1H6R8E9"/>
<keyword evidence="2" id="KW-1133">Transmembrane helix</keyword>
<keyword evidence="2" id="KW-0472">Membrane</keyword>
<feature type="transmembrane region" description="Helical" evidence="2">
    <location>
        <begin position="78"/>
        <end position="96"/>
    </location>
</feature>
<sequence>MKKTPLRYFANAFPAPAWFVVSALFHYLGPAFAVLLFARVAPLGVAWLRIATSALLLAAWRRPWRHLPQQDARTRRTIAGFGLVIAGMNACFYLAIDRLPLATVGAIEFVGPIALAAAGLRSARNRLALGLAAAGVTLLTRAHLGSSPLGLAFAFANAALFTLYIVLGHRLATAGDEGSEPVDRLAAAMLVALLPAALLGLVPALPAMASPWLLAAGAGVGICSSVIPYVCDQFAMARLPRASFALLLSLLPAIACLVGALVLRQFPGPRETLGIALVAAAVALHRPRPVSPPHRPPEVSPWNTTESEPPA</sequence>
<dbReference type="GO" id="GO:0016020">
    <property type="term" value="C:membrane"/>
    <property type="evidence" value="ECO:0007669"/>
    <property type="project" value="InterPro"/>
</dbReference>
<feature type="transmembrane region" description="Helical" evidence="2">
    <location>
        <begin position="150"/>
        <end position="173"/>
    </location>
</feature>
<proteinExistence type="predicted"/>
<feature type="region of interest" description="Disordered" evidence="1">
    <location>
        <begin position="289"/>
        <end position="311"/>
    </location>
</feature>
<feature type="transmembrane region" description="Helical" evidence="2">
    <location>
        <begin position="212"/>
        <end position="231"/>
    </location>
</feature>
<feature type="transmembrane region" description="Helical" evidence="2">
    <location>
        <begin position="9"/>
        <end position="28"/>
    </location>
</feature>